<dbReference type="KEGG" id="tvi:Thivi_0310"/>
<dbReference type="InterPro" id="IPR005467">
    <property type="entry name" value="His_kinase_dom"/>
</dbReference>
<dbReference type="SUPFAM" id="SSF47384">
    <property type="entry name" value="Homodimeric domain of signal transducing histidine kinase"/>
    <property type="match status" value="1"/>
</dbReference>
<dbReference type="PANTHER" id="PTHR43395">
    <property type="entry name" value="SENSOR HISTIDINE KINASE CHEA"/>
    <property type="match status" value="1"/>
</dbReference>
<keyword evidence="6" id="KW-0808">Transferase</keyword>
<dbReference type="SUPFAM" id="SSF50341">
    <property type="entry name" value="CheW-like"/>
    <property type="match status" value="1"/>
</dbReference>
<accession>I3Y5W1</accession>
<feature type="domain" description="HPt" evidence="15">
    <location>
        <begin position="1"/>
        <end position="103"/>
    </location>
</feature>
<evidence type="ECO:0000256" key="4">
    <source>
        <dbReference type="ARBA" id="ARBA00022500"/>
    </source>
</evidence>
<dbReference type="InterPro" id="IPR036890">
    <property type="entry name" value="HATPase_C_sf"/>
</dbReference>
<comment type="function">
    <text evidence="11">Involved in the transmission of sensory signals from the chemoreceptors to the flagellar motors. CheA is autophosphorylated; it can transfer its phosphate group to either CheB or CheY.</text>
</comment>
<name>I3Y5W1_THIV6</name>
<gene>
    <name evidence="16" type="ordered locus">Thivi_0310</name>
</gene>
<dbReference type="PROSITE" id="PS50851">
    <property type="entry name" value="CHEW"/>
    <property type="match status" value="1"/>
</dbReference>
<dbReference type="InterPro" id="IPR036641">
    <property type="entry name" value="HPT_dom_sf"/>
</dbReference>
<dbReference type="eggNOG" id="COG0643">
    <property type="taxonomic scope" value="Bacteria"/>
</dbReference>
<dbReference type="OrthoDB" id="9803176at2"/>
<evidence type="ECO:0000256" key="6">
    <source>
        <dbReference type="ARBA" id="ARBA00022679"/>
    </source>
</evidence>
<dbReference type="STRING" id="765911.Thivi_0310"/>
<dbReference type="InterPro" id="IPR036097">
    <property type="entry name" value="HisK_dim/P_sf"/>
</dbReference>
<dbReference type="RefSeq" id="WP_014776883.1">
    <property type="nucleotide sequence ID" value="NC_018012.1"/>
</dbReference>
<dbReference type="InterPro" id="IPR036061">
    <property type="entry name" value="CheW-like_dom_sf"/>
</dbReference>
<evidence type="ECO:0000256" key="3">
    <source>
        <dbReference type="ARBA" id="ARBA00021495"/>
    </source>
</evidence>
<dbReference type="InterPro" id="IPR004358">
    <property type="entry name" value="Sig_transdc_His_kin-like_C"/>
</dbReference>
<keyword evidence="10" id="KW-0902">Two-component regulatory system</keyword>
<dbReference type="Pfam" id="PF01584">
    <property type="entry name" value="CheW"/>
    <property type="match status" value="1"/>
</dbReference>
<dbReference type="SMART" id="SM00387">
    <property type="entry name" value="HATPase_c"/>
    <property type="match status" value="1"/>
</dbReference>
<evidence type="ECO:0000256" key="5">
    <source>
        <dbReference type="ARBA" id="ARBA00022553"/>
    </source>
</evidence>
<dbReference type="Gene3D" id="3.30.565.10">
    <property type="entry name" value="Histidine kinase-like ATPase, C-terminal domain"/>
    <property type="match status" value="1"/>
</dbReference>
<evidence type="ECO:0000256" key="8">
    <source>
        <dbReference type="ARBA" id="ARBA00022777"/>
    </source>
</evidence>
<dbReference type="SMART" id="SM00073">
    <property type="entry name" value="HPT"/>
    <property type="match status" value="1"/>
</dbReference>
<organism evidence="16 17">
    <name type="scientific">Thiocystis violascens (strain ATCC 17096 / DSM 198 / 6111)</name>
    <name type="common">Chromatium violascens</name>
    <dbReference type="NCBI Taxonomy" id="765911"/>
    <lineage>
        <taxon>Bacteria</taxon>
        <taxon>Pseudomonadati</taxon>
        <taxon>Pseudomonadota</taxon>
        <taxon>Gammaproteobacteria</taxon>
        <taxon>Chromatiales</taxon>
        <taxon>Chromatiaceae</taxon>
        <taxon>Thiocystis</taxon>
    </lineage>
</organism>
<dbReference type="Pfam" id="PF02895">
    <property type="entry name" value="H-kinase_dim"/>
    <property type="match status" value="1"/>
</dbReference>
<dbReference type="SUPFAM" id="SSF47226">
    <property type="entry name" value="Histidine-containing phosphotransfer domain, HPT domain"/>
    <property type="match status" value="1"/>
</dbReference>
<keyword evidence="7" id="KW-0547">Nucleotide-binding</keyword>
<dbReference type="PROSITE" id="PS50894">
    <property type="entry name" value="HPT"/>
    <property type="match status" value="1"/>
</dbReference>
<evidence type="ECO:0000313" key="16">
    <source>
        <dbReference type="EMBL" id="AFL72379.1"/>
    </source>
</evidence>
<dbReference type="InterPro" id="IPR004105">
    <property type="entry name" value="CheA-like_dim"/>
</dbReference>
<evidence type="ECO:0000259" key="14">
    <source>
        <dbReference type="PROSITE" id="PS50851"/>
    </source>
</evidence>
<dbReference type="Gene3D" id="1.10.287.560">
    <property type="entry name" value="Histidine kinase CheA-like, homodimeric domain"/>
    <property type="match status" value="1"/>
</dbReference>
<dbReference type="EC" id="2.7.13.3" evidence="2"/>
<dbReference type="FunFam" id="3.30.565.10:FF:000016">
    <property type="entry name" value="Chemotaxis protein CheA, putative"/>
    <property type="match status" value="1"/>
</dbReference>
<feature type="modified residue" description="Phosphohistidine" evidence="12">
    <location>
        <position position="46"/>
    </location>
</feature>
<dbReference type="PROSITE" id="PS50109">
    <property type="entry name" value="HIS_KIN"/>
    <property type="match status" value="1"/>
</dbReference>
<dbReference type="GO" id="GO:0005737">
    <property type="term" value="C:cytoplasm"/>
    <property type="evidence" value="ECO:0007669"/>
    <property type="project" value="InterPro"/>
</dbReference>
<evidence type="ECO:0000256" key="10">
    <source>
        <dbReference type="ARBA" id="ARBA00023012"/>
    </source>
</evidence>
<evidence type="ECO:0000313" key="17">
    <source>
        <dbReference type="Proteomes" id="UP000006062"/>
    </source>
</evidence>
<dbReference type="InterPro" id="IPR003594">
    <property type="entry name" value="HATPase_dom"/>
</dbReference>
<proteinExistence type="predicted"/>
<evidence type="ECO:0000256" key="2">
    <source>
        <dbReference type="ARBA" id="ARBA00012438"/>
    </source>
</evidence>
<dbReference type="InterPro" id="IPR037006">
    <property type="entry name" value="CheA-like_homodim_sf"/>
</dbReference>
<evidence type="ECO:0000256" key="11">
    <source>
        <dbReference type="ARBA" id="ARBA00035100"/>
    </source>
</evidence>
<dbReference type="EMBL" id="CP003154">
    <property type="protein sequence ID" value="AFL72379.1"/>
    <property type="molecule type" value="Genomic_DNA"/>
</dbReference>
<dbReference type="SMART" id="SM00260">
    <property type="entry name" value="CheW"/>
    <property type="match status" value="1"/>
</dbReference>
<dbReference type="SMART" id="SM01231">
    <property type="entry name" value="H-kinase_dim"/>
    <property type="match status" value="1"/>
</dbReference>
<dbReference type="PANTHER" id="PTHR43395:SF10">
    <property type="entry name" value="CHEMOTAXIS PROTEIN CHEA"/>
    <property type="match status" value="1"/>
</dbReference>
<dbReference type="SUPFAM" id="SSF55874">
    <property type="entry name" value="ATPase domain of HSP90 chaperone/DNA topoisomerase II/histidine kinase"/>
    <property type="match status" value="1"/>
</dbReference>
<dbReference type="InterPro" id="IPR002545">
    <property type="entry name" value="CheW-lke_dom"/>
</dbReference>
<reference evidence="16 17" key="1">
    <citation type="submission" date="2012-06" db="EMBL/GenBank/DDBJ databases">
        <title>Complete sequence of Thiocystis violascens DSM 198.</title>
        <authorList>
            <consortium name="US DOE Joint Genome Institute"/>
            <person name="Lucas S."/>
            <person name="Han J."/>
            <person name="Lapidus A."/>
            <person name="Cheng J.-F."/>
            <person name="Goodwin L."/>
            <person name="Pitluck S."/>
            <person name="Peters L."/>
            <person name="Ovchinnikova G."/>
            <person name="Teshima H."/>
            <person name="Detter J.C."/>
            <person name="Han C."/>
            <person name="Tapia R."/>
            <person name="Land M."/>
            <person name="Hauser L."/>
            <person name="Kyrpides N."/>
            <person name="Ivanova N."/>
            <person name="Pagani I."/>
            <person name="Vogl K."/>
            <person name="Liu Z."/>
            <person name="Frigaard N.-U."/>
            <person name="Bryant D."/>
            <person name="Woyke T."/>
        </authorList>
    </citation>
    <scope>NUCLEOTIDE SEQUENCE [LARGE SCALE GENOMIC DNA]</scope>
    <source>
        <strain evidence="17">ATCC 17096 / DSM 198 / 6111</strain>
    </source>
</reference>
<dbReference type="Pfam" id="PF01627">
    <property type="entry name" value="Hpt"/>
    <property type="match status" value="1"/>
</dbReference>
<keyword evidence="4" id="KW-0145">Chemotaxis</keyword>
<feature type="domain" description="Histidine kinase" evidence="13">
    <location>
        <begin position="355"/>
        <end position="586"/>
    </location>
</feature>
<dbReference type="CDD" id="cd16916">
    <property type="entry name" value="HATPase_CheA-like"/>
    <property type="match status" value="1"/>
</dbReference>
<evidence type="ECO:0000259" key="15">
    <source>
        <dbReference type="PROSITE" id="PS50894"/>
    </source>
</evidence>
<evidence type="ECO:0000256" key="7">
    <source>
        <dbReference type="ARBA" id="ARBA00022741"/>
    </source>
</evidence>
<evidence type="ECO:0000259" key="13">
    <source>
        <dbReference type="PROSITE" id="PS50109"/>
    </source>
</evidence>
<dbReference type="InterPro" id="IPR051315">
    <property type="entry name" value="Bact_Chemotaxis_CheA"/>
</dbReference>
<keyword evidence="5 12" id="KW-0597">Phosphoprotein</keyword>
<dbReference type="CDD" id="cd00088">
    <property type="entry name" value="HPT"/>
    <property type="match status" value="1"/>
</dbReference>
<dbReference type="PRINTS" id="PR00344">
    <property type="entry name" value="BCTRLSENSOR"/>
</dbReference>
<keyword evidence="17" id="KW-1185">Reference proteome</keyword>
<protein>
    <recommendedName>
        <fullName evidence="3">Chemotaxis protein CheA</fullName>
        <ecNumber evidence="2">2.7.13.3</ecNumber>
    </recommendedName>
</protein>
<feature type="domain" description="CheW-like" evidence="14">
    <location>
        <begin position="588"/>
        <end position="722"/>
    </location>
</feature>
<dbReference type="Proteomes" id="UP000006062">
    <property type="component" value="Chromosome"/>
</dbReference>
<dbReference type="InterPro" id="IPR008207">
    <property type="entry name" value="Sig_transdc_His_kin_Hpt_dom"/>
</dbReference>
<evidence type="ECO:0000256" key="1">
    <source>
        <dbReference type="ARBA" id="ARBA00000085"/>
    </source>
</evidence>
<dbReference type="CDD" id="cd00731">
    <property type="entry name" value="CheA_reg"/>
    <property type="match status" value="1"/>
</dbReference>
<keyword evidence="9" id="KW-0067">ATP-binding</keyword>
<keyword evidence="8 16" id="KW-0418">Kinase</keyword>
<dbReference type="eggNOG" id="COG2198">
    <property type="taxonomic scope" value="Bacteria"/>
</dbReference>
<dbReference type="Gene3D" id="2.30.30.40">
    <property type="entry name" value="SH3 Domains"/>
    <property type="match status" value="1"/>
</dbReference>
<dbReference type="Pfam" id="PF02518">
    <property type="entry name" value="HATPase_c"/>
    <property type="match status" value="1"/>
</dbReference>
<comment type="catalytic activity">
    <reaction evidence="1">
        <text>ATP + protein L-histidine = ADP + protein N-phospho-L-histidine.</text>
        <dbReference type="EC" id="2.7.13.3"/>
    </reaction>
</comment>
<dbReference type="GO" id="GO:0006935">
    <property type="term" value="P:chemotaxis"/>
    <property type="evidence" value="ECO:0007669"/>
    <property type="project" value="UniProtKB-KW"/>
</dbReference>
<dbReference type="GO" id="GO:0005524">
    <property type="term" value="F:ATP binding"/>
    <property type="evidence" value="ECO:0007669"/>
    <property type="project" value="UniProtKB-KW"/>
</dbReference>
<dbReference type="HOGENOM" id="CLU_000650_3_6_6"/>
<dbReference type="Gene3D" id="1.20.120.160">
    <property type="entry name" value="HPT domain"/>
    <property type="match status" value="1"/>
</dbReference>
<evidence type="ECO:0000256" key="9">
    <source>
        <dbReference type="ARBA" id="ARBA00022840"/>
    </source>
</evidence>
<sequence length="734" mass="80455">MNLDSARQAFLEEVTELLQSMEDALLALEENPQDPESLDEVFRAMHTIKGTGGVFGYTPVVDFTHIVETLMDQVRSGRMSLTKPLIETLFECRDHTARLLDFIAADATGEAPLDEDLRRAGDALLARLGQPQEPTSETVPPRVEEDPKYLPVASDLWMLSLEFGRNAFRDGMDPLSFLRYLGSLGELVHVATLFPVAATDGDGFDPESCYLSFGIAFRSDADKPTIAGVFEFADEDCEIRILEPDSARARYLELLEALPDDRIGCIGDLLVSIGALTPRELARALKIQEETAQAPASPDEKPTKRRIGEILVEQGSIKPGVIEQAAKTQDAARSRRLEETRQIRVDAQRLGHLIDLVGELVTSSAAIRVMVQRAGIEDMTEVVDGVDYLVSEIRDNALQLRMVPIGDSLSRFRRVVRDVCQELGKEIELVITGGETELDKTVVEKMTDPLTHLIRNAIDHGIEIPDVRQRQGKPASGTVHINAYHDSGHIVIEIADDGAGLDPARIRAKAEARGLVKPEDLLSREETLRLIFAPGLSTKEEATNLSGRGVGMDVVRRNIEALRGSVELESELGQGTKVTIVLPLTLAIIEGFLVGAGRDQYVIPLSQVAECVEMNANDTIKRHGEHYINLRGEVLPFIRLTDLFRNADARAAVQRESLVVVRFGHHKMGLVVDTLLGELQTVIKPLGKLFERLRGVAGATILGTGDIALILDVAELAAIGQVGRHATSPRSPKI</sequence>
<evidence type="ECO:0000256" key="12">
    <source>
        <dbReference type="PROSITE-ProRule" id="PRU00110"/>
    </source>
</evidence>
<dbReference type="GO" id="GO:0000155">
    <property type="term" value="F:phosphorelay sensor kinase activity"/>
    <property type="evidence" value="ECO:0007669"/>
    <property type="project" value="InterPro"/>
</dbReference>
<dbReference type="AlphaFoldDB" id="I3Y5W1"/>